<organism evidence="4">
    <name type="scientific">Campylobacter fetus</name>
    <dbReference type="NCBI Taxonomy" id="196"/>
    <lineage>
        <taxon>Bacteria</taxon>
        <taxon>Pseudomonadati</taxon>
        <taxon>Campylobacterota</taxon>
        <taxon>Epsilonproteobacteria</taxon>
        <taxon>Campylobacterales</taxon>
        <taxon>Campylobacteraceae</taxon>
        <taxon>Campylobacter</taxon>
    </lineage>
</organism>
<proteinExistence type="predicted"/>
<evidence type="ECO:0000313" key="6">
    <source>
        <dbReference type="Proteomes" id="UP000535509"/>
    </source>
</evidence>
<gene>
    <name evidence="4" type="ORF">AAH17_03075</name>
    <name evidence="5" type="ORF">AAH24_06030</name>
    <name evidence="2" type="ORF">BVH53_02595</name>
    <name evidence="3" type="ORF">CX802_04185</name>
</gene>
<dbReference type="OMA" id="PAMFIGH"/>
<evidence type="ECO:0000313" key="7">
    <source>
        <dbReference type="Proteomes" id="UP000557842"/>
    </source>
</evidence>
<dbReference type="Proteomes" id="UP000557842">
    <property type="component" value="Unassembled WGS sequence"/>
</dbReference>
<evidence type="ECO:0000313" key="3">
    <source>
        <dbReference type="EMBL" id="EAI8859043.1"/>
    </source>
</evidence>
<dbReference type="EMBL" id="AABQDW010000003">
    <property type="protein sequence ID" value="EAI5407593.1"/>
    <property type="molecule type" value="Genomic_DNA"/>
</dbReference>
<comment type="caution">
    <text evidence="4">The sequence shown here is derived from an EMBL/GenBank/DDBJ whole genome shotgun (WGS) entry which is preliminary data.</text>
</comment>
<dbReference type="AlphaFoldDB" id="A0A5L8JNH0"/>
<evidence type="ECO:0000313" key="2">
    <source>
        <dbReference type="EMBL" id="EAI5407593.1"/>
    </source>
</evidence>
<reference evidence="4 7" key="1">
    <citation type="submission" date="2018-05" db="EMBL/GenBank/DDBJ databases">
        <authorList>
            <consortium name="PulseNet: The National Subtyping Network for Foodborne Disease Surveillance"/>
            <person name="Tarr C.L."/>
            <person name="Trees E."/>
            <person name="Katz L.S."/>
            <person name="Carleton-Romer H.A."/>
            <person name="Stroika S."/>
            <person name="Kucerova Z."/>
            <person name="Roache K.F."/>
            <person name="Sabol A.L."/>
            <person name="Besser J."/>
            <person name="Gerner-Smidt P."/>
        </authorList>
    </citation>
    <scope>NUCLEOTIDE SEQUENCE</scope>
    <source>
        <strain evidence="4">2014D-0197</strain>
        <strain evidence="2 7">2016D-0221</strain>
        <strain evidence="5">D4313</strain>
        <strain evidence="3 6">PNUSAC001503</strain>
    </source>
</reference>
<dbReference type="GeneID" id="61065192"/>
<dbReference type="EMBL" id="AACCXM010000004">
    <property type="protein sequence ID" value="EAK0468915.1"/>
    <property type="molecule type" value="Genomic_DNA"/>
</dbReference>
<dbReference type="Proteomes" id="UP000535509">
    <property type="component" value="Unassembled WGS sequence"/>
</dbReference>
<accession>A0A5L8JNH0</accession>
<protein>
    <submittedName>
        <fullName evidence="4">DUF374 domain-containing protein</fullName>
    </submittedName>
</protein>
<dbReference type="RefSeq" id="WP_011732177.1">
    <property type="nucleotide sequence ID" value="NZ_AABUZP020000015.1"/>
</dbReference>
<sequence>MVKSFKDKFFIKFVELSIISIMHIIYITCKKEFKGKSISKEPCVILFWHGKLVMLPFVFKKWWDTKNVKVMISDHKDGEMVNGVSYHFGIGTIRGSTTKGALKALLAAFRTIKEGADVAITPDGPKGPRHSISDGCVAIPQKMNVNIVILNYEASKFWQFGSWDKMVLPKPFSKITYTLSEPFSISGLSMDDAKALILSKMPN</sequence>
<evidence type="ECO:0000313" key="4">
    <source>
        <dbReference type="EMBL" id="EAK0452639.1"/>
    </source>
</evidence>
<dbReference type="InterPro" id="IPR007172">
    <property type="entry name" value="DUF374"/>
</dbReference>
<dbReference type="CDD" id="cd07983">
    <property type="entry name" value="LPLAT_DUF374-like"/>
    <property type="match status" value="1"/>
</dbReference>
<evidence type="ECO:0000313" key="5">
    <source>
        <dbReference type="EMBL" id="EAK0468915.1"/>
    </source>
</evidence>
<name>A0A5L8JNH0_CAMFE</name>
<dbReference type="EMBL" id="AABTCC010000009">
    <property type="protein sequence ID" value="EAI8859043.1"/>
    <property type="molecule type" value="Genomic_DNA"/>
</dbReference>
<dbReference type="EMBL" id="AACCXK010000004">
    <property type="protein sequence ID" value="EAK0452639.1"/>
    <property type="molecule type" value="Genomic_DNA"/>
</dbReference>
<evidence type="ECO:0000259" key="1">
    <source>
        <dbReference type="Pfam" id="PF04028"/>
    </source>
</evidence>
<keyword evidence="6" id="KW-1185">Reference proteome</keyword>
<dbReference type="Pfam" id="PF04028">
    <property type="entry name" value="DUF374"/>
    <property type="match status" value="1"/>
</dbReference>
<feature type="domain" description="DUF374" evidence="1">
    <location>
        <begin position="62"/>
        <end position="129"/>
    </location>
</feature>